<dbReference type="Pfam" id="PF00440">
    <property type="entry name" value="TetR_N"/>
    <property type="match status" value="1"/>
</dbReference>
<dbReference type="GO" id="GO:0003677">
    <property type="term" value="F:DNA binding"/>
    <property type="evidence" value="ECO:0007669"/>
    <property type="project" value="UniProtKB-UniRule"/>
</dbReference>
<proteinExistence type="predicted"/>
<dbReference type="SUPFAM" id="SSF46689">
    <property type="entry name" value="Homeodomain-like"/>
    <property type="match status" value="1"/>
</dbReference>
<dbReference type="InterPro" id="IPR009057">
    <property type="entry name" value="Homeodomain-like_sf"/>
</dbReference>
<evidence type="ECO:0000259" key="3">
    <source>
        <dbReference type="PROSITE" id="PS50977"/>
    </source>
</evidence>
<organism evidence="4 5">
    <name type="scientific">Paenibacillus silvestris</name>
    <dbReference type="NCBI Taxonomy" id="2606219"/>
    <lineage>
        <taxon>Bacteria</taxon>
        <taxon>Bacillati</taxon>
        <taxon>Bacillota</taxon>
        <taxon>Bacilli</taxon>
        <taxon>Bacillales</taxon>
        <taxon>Paenibacillaceae</taxon>
        <taxon>Paenibacillus</taxon>
    </lineage>
</organism>
<dbReference type="PROSITE" id="PS50977">
    <property type="entry name" value="HTH_TETR_2"/>
    <property type="match status" value="1"/>
</dbReference>
<protein>
    <submittedName>
        <fullName evidence="4">TetR family transcriptional regulator</fullName>
    </submittedName>
</protein>
<dbReference type="PANTHER" id="PTHR30055">
    <property type="entry name" value="HTH-TYPE TRANSCRIPTIONAL REGULATOR RUTR"/>
    <property type="match status" value="1"/>
</dbReference>
<dbReference type="RefSeq" id="WP_161411514.1">
    <property type="nucleotide sequence ID" value="NZ_WTUZ01000040.1"/>
</dbReference>
<accession>A0A6L8V9M4</accession>
<dbReference type="Pfam" id="PF22604">
    <property type="entry name" value="TetR_HI_0893_C"/>
    <property type="match status" value="1"/>
</dbReference>
<name>A0A6L8V9M4_9BACL</name>
<comment type="caution">
    <text evidence="4">The sequence shown here is derived from an EMBL/GenBank/DDBJ whole genome shotgun (WGS) entry which is preliminary data.</text>
</comment>
<dbReference type="InterPro" id="IPR054422">
    <property type="entry name" value="TetR-like_HI_0893_C"/>
</dbReference>
<dbReference type="GO" id="GO:0006355">
    <property type="term" value="P:regulation of DNA-templated transcription"/>
    <property type="evidence" value="ECO:0007669"/>
    <property type="project" value="UniProtKB-ARBA"/>
</dbReference>
<reference evidence="4 5" key="1">
    <citation type="submission" date="2019-12" db="EMBL/GenBank/DDBJ databases">
        <title>Paenibacillus sp. nov. sp. isolated from soil.</title>
        <authorList>
            <person name="Kim J."/>
            <person name="Jeong S.E."/>
            <person name="Jung H.S."/>
            <person name="Jeon C.O."/>
        </authorList>
    </citation>
    <scope>NUCLEOTIDE SEQUENCE [LARGE SCALE GENOMIC DNA]</scope>
    <source>
        <strain evidence="4 5">5J-6</strain>
    </source>
</reference>
<feature type="domain" description="HTH tetR-type" evidence="3">
    <location>
        <begin position="1"/>
        <end position="61"/>
    </location>
</feature>
<evidence type="ECO:0000256" key="1">
    <source>
        <dbReference type="ARBA" id="ARBA00023125"/>
    </source>
</evidence>
<evidence type="ECO:0000256" key="2">
    <source>
        <dbReference type="PROSITE-ProRule" id="PRU00335"/>
    </source>
</evidence>
<evidence type="ECO:0000313" key="5">
    <source>
        <dbReference type="Proteomes" id="UP000481087"/>
    </source>
</evidence>
<keyword evidence="1 2" id="KW-0238">DNA-binding</keyword>
<sequence>MSKREDILNATLDLIDEEGLQAVTFAKIMKRANVGSGTVFNYFSNKEELINELYRACRILLGDHLMMGYDAELSLYERFKCLHTNRIRFAVEFPKHFRFIDAYSYSPCIKPELRKLEDDSVSREAILALIKEGQKNGVIREYDVNFCNSITYGIVSSIVKGYYVKKFELTDIKIQQTIEASWKAILV</sequence>
<dbReference type="Gene3D" id="1.10.357.10">
    <property type="entry name" value="Tetracycline Repressor, domain 2"/>
    <property type="match status" value="1"/>
</dbReference>
<evidence type="ECO:0000313" key="4">
    <source>
        <dbReference type="EMBL" id="MZQ86975.1"/>
    </source>
</evidence>
<dbReference type="InterPro" id="IPR001647">
    <property type="entry name" value="HTH_TetR"/>
</dbReference>
<dbReference type="Proteomes" id="UP000481087">
    <property type="component" value="Unassembled WGS sequence"/>
</dbReference>
<dbReference type="AlphaFoldDB" id="A0A6L8V9M4"/>
<gene>
    <name evidence="4" type="ORF">GQF01_33175</name>
</gene>
<dbReference type="PRINTS" id="PR00455">
    <property type="entry name" value="HTHTETR"/>
</dbReference>
<feature type="DNA-binding region" description="H-T-H motif" evidence="2">
    <location>
        <begin position="24"/>
        <end position="43"/>
    </location>
</feature>
<dbReference type="InterPro" id="IPR050109">
    <property type="entry name" value="HTH-type_TetR-like_transc_reg"/>
</dbReference>
<keyword evidence="5" id="KW-1185">Reference proteome</keyword>
<dbReference type="EMBL" id="WTUZ01000040">
    <property type="protein sequence ID" value="MZQ86975.1"/>
    <property type="molecule type" value="Genomic_DNA"/>
</dbReference>